<dbReference type="EMBL" id="GGEC01076479">
    <property type="protein sequence ID" value="MBX56963.1"/>
    <property type="molecule type" value="Transcribed_RNA"/>
</dbReference>
<reference evidence="1" key="1">
    <citation type="submission" date="2018-02" db="EMBL/GenBank/DDBJ databases">
        <title>Rhizophora mucronata_Transcriptome.</title>
        <authorList>
            <person name="Meera S.P."/>
            <person name="Sreeshan A."/>
            <person name="Augustine A."/>
        </authorList>
    </citation>
    <scope>NUCLEOTIDE SEQUENCE</scope>
    <source>
        <tissue evidence="1">Leaf</tissue>
    </source>
</reference>
<proteinExistence type="predicted"/>
<protein>
    <submittedName>
        <fullName evidence="1">Uncharacterized protein</fullName>
    </submittedName>
</protein>
<dbReference type="AlphaFoldDB" id="A0A2P2PQH6"/>
<name>A0A2P2PQH6_RHIMU</name>
<organism evidence="1">
    <name type="scientific">Rhizophora mucronata</name>
    <name type="common">Asiatic mangrove</name>
    <dbReference type="NCBI Taxonomy" id="61149"/>
    <lineage>
        <taxon>Eukaryota</taxon>
        <taxon>Viridiplantae</taxon>
        <taxon>Streptophyta</taxon>
        <taxon>Embryophyta</taxon>
        <taxon>Tracheophyta</taxon>
        <taxon>Spermatophyta</taxon>
        <taxon>Magnoliopsida</taxon>
        <taxon>eudicotyledons</taxon>
        <taxon>Gunneridae</taxon>
        <taxon>Pentapetalae</taxon>
        <taxon>rosids</taxon>
        <taxon>fabids</taxon>
        <taxon>Malpighiales</taxon>
        <taxon>Rhizophoraceae</taxon>
        <taxon>Rhizophora</taxon>
    </lineage>
</organism>
<accession>A0A2P2PQH6</accession>
<sequence>MNRKSMKRASSDPLASFSPTLGHLLQQFWGE</sequence>
<evidence type="ECO:0000313" key="1">
    <source>
        <dbReference type="EMBL" id="MBX56963.1"/>
    </source>
</evidence>